<keyword evidence="1" id="KW-1133">Transmembrane helix</keyword>
<name>A0ABP5MF62_9MICO</name>
<dbReference type="Proteomes" id="UP001501599">
    <property type="component" value="Unassembled WGS sequence"/>
</dbReference>
<evidence type="ECO:0008006" key="4">
    <source>
        <dbReference type="Google" id="ProtNLM"/>
    </source>
</evidence>
<keyword evidence="3" id="KW-1185">Reference proteome</keyword>
<dbReference type="RefSeq" id="WP_344341965.1">
    <property type="nucleotide sequence ID" value="NZ_BAAAQT010000005.1"/>
</dbReference>
<evidence type="ECO:0000256" key="1">
    <source>
        <dbReference type="SAM" id="Phobius"/>
    </source>
</evidence>
<protein>
    <recommendedName>
        <fullName evidence="4">DUF3239 domain-containing protein</fullName>
    </recommendedName>
</protein>
<keyword evidence="1" id="KW-0812">Transmembrane</keyword>
<sequence length="217" mass="23190">MQLDTATWTRRLDMRQPVRDRSGYIARRGVVSIVFGILTLVGVVLLVAGVVQDLAAMGVFIVVIVTFFVGLVALIQRGNAVGIARLRGDDLIVAIVLDEGIVVQGGLPIAWTEVSKVLVTRVRRGGRGIAGATTRAMMRADGVSDVWTTMSLELRDWPPIEARATTKAMATTLTRPIAGLTASALVNLGTLPETDVQQVLAAVVQQAQRHGIPVDAF</sequence>
<keyword evidence="1" id="KW-0472">Membrane</keyword>
<organism evidence="2 3">
    <name type="scientific">Agrococcus versicolor</name>
    <dbReference type="NCBI Taxonomy" id="501482"/>
    <lineage>
        <taxon>Bacteria</taxon>
        <taxon>Bacillati</taxon>
        <taxon>Actinomycetota</taxon>
        <taxon>Actinomycetes</taxon>
        <taxon>Micrococcales</taxon>
        <taxon>Microbacteriaceae</taxon>
        <taxon>Agrococcus</taxon>
    </lineage>
</organism>
<comment type="caution">
    <text evidence="2">The sequence shown here is derived from an EMBL/GenBank/DDBJ whole genome shotgun (WGS) entry which is preliminary data.</text>
</comment>
<feature type="transmembrane region" description="Helical" evidence="1">
    <location>
        <begin position="54"/>
        <end position="75"/>
    </location>
</feature>
<feature type="transmembrane region" description="Helical" evidence="1">
    <location>
        <begin position="29"/>
        <end position="48"/>
    </location>
</feature>
<dbReference type="EMBL" id="BAAAQT010000005">
    <property type="protein sequence ID" value="GAA2173079.1"/>
    <property type="molecule type" value="Genomic_DNA"/>
</dbReference>
<gene>
    <name evidence="2" type="ORF">GCM10009846_13570</name>
</gene>
<accession>A0ABP5MF62</accession>
<reference evidence="3" key="1">
    <citation type="journal article" date="2019" name="Int. J. Syst. Evol. Microbiol.">
        <title>The Global Catalogue of Microorganisms (GCM) 10K type strain sequencing project: providing services to taxonomists for standard genome sequencing and annotation.</title>
        <authorList>
            <consortium name="The Broad Institute Genomics Platform"/>
            <consortium name="The Broad Institute Genome Sequencing Center for Infectious Disease"/>
            <person name="Wu L."/>
            <person name="Ma J."/>
        </authorList>
    </citation>
    <scope>NUCLEOTIDE SEQUENCE [LARGE SCALE GENOMIC DNA]</scope>
    <source>
        <strain evidence="3">JCM 16026</strain>
    </source>
</reference>
<proteinExistence type="predicted"/>
<evidence type="ECO:0000313" key="2">
    <source>
        <dbReference type="EMBL" id="GAA2173079.1"/>
    </source>
</evidence>
<evidence type="ECO:0000313" key="3">
    <source>
        <dbReference type="Proteomes" id="UP001501599"/>
    </source>
</evidence>